<evidence type="ECO:0000313" key="1">
    <source>
        <dbReference type="EMBL" id="ACL42046.1"/>
    </source>
</evidence>
<gene>
    <name evidence="1" type="ordered locus">Achl_4095</name>
</gene>
<protein>
    <submittedName>
        <fullName evidence="1">Uncharacterized protein</fullName>
    </submittedName>
</protein>
<dbReference type="OrthoDB" id="9877841at2"/>
<dbReference type="RefSeq" id="WP_012623063.1">
    <property type="nucleotide sequence ID" value="NC_011879.1"/>
</dbReference>
<dbReference type="AlphaFoldDB" id="B8HHZ9"/>
<geneLocation type="plasmid" evidence="1 2">
    <name>pACHL01</name>
</geneLocation>
<accession>B8HHZ9</accession>
<reference evidence="1" key="1">
    <citation type="submission" date="2009-01" db="EMBL/GenBank/DDBJ databases">
        <title>Complete sequence of plasmid1 of Arthrobacter chlorophenolicus A6.</title>
        <authorList>
            <consortium name="US DOE Joint Genome Institute"/>
            <person name="Lucas S."/>
            <person name="Copeland A."/>
            <person name="Lapidus A."/>
            <person name="Glavina del Rio T."/>
            <person name="Tice H."/>
            <person name="Bruce D."/>
            <person name="Goodwin L."/>
            <person name="Pitluck S."/>
            <person name="Goltsman E."/>
            <person name="Clum A."/>
            <person name="Larimer F."/>
            <person name="Land M."/>
            <person name="Hauser L."/>
            <person name="Kyrpides N."/>
            <person name="Mikhailova N."/>
            <person name="Jansson J."/>
            <person name="Richardson P."/>
        </authorList>
    </citation>
    <scope>NUCLEOTIDE SEQUENCE [LARGE SCALE GENOMIC DNA]</scope>
    <source>
        <strain evidence="1">A6</strain>
        <plasmid evidence="1">pACHL01</plasmid>
    </source>
</reference>
<organism evidence="1 2">
    <name type="scientific">Pseudarthrobacter chlorophenolicus (strain ATCC 700700 / DSM 12829 / CIP 107037 / JCM 12360 / KCTC 9906 / NCIMB 13794 / A6)</name>
    <name type="common">Arthrobacter chlorophenolicus</name>
    <dbReference type="NCBI Taxonomy" id="452863"/>
    <lineage>
        <taxon>Bacteria</taxon>
        <taxon>Bacillati</taxon>
        <taxon>Actinomycetota</taxon>
        <taxon>Actinomycetes</taxon>
        <taxon>Micrococcales</taxon>
        <taxon>Micrococcaceae</taxon>
        <taxon>Pseudarthrobacter</taxon>
    </lineage>
</organism>
<dbReference type="EMBL" id="CP001342">
    <property type="protein sequence ID" value="ACL42046.1"/>
    <property type="molecule type" value="Genomic_DNA"/>
</dbReference>
<dbReference type="HOGENOM" id="CLU_2068228_0_0_11"/>
<evidence type="ECO:0000313" key="2">
    <source>
        <dbReference type="Proteomes" id="UP000002505"/>
    </source>
</evidence>
<sequence length="118" mass="13060">MSPSQFTPVTPGRLNKPAWHRSNVAEFGPVRKEPGEYGSLTTYDVYLNRQHIGSVTGTPKTRPERRGSDILVPDGTLRLWAPDHLAPGVTQHGTTRFEAVDALVRTHLTEIQQHPIAA</sequence>
<dbReference type="Proteomes" id="UP000002505">
    <property type="component" value="Plasmid pACHL01"/>
</dbReference>
<dbReference type="KEGG" id="ach:Achl_4095"/>
<name>B8HHZ9_PSECP</name>
<keyword evidence="2" id="KW-1185">Reference proteome</keyword>
<proteinExistence type="predicted"/>
<keyword evidence="1" id="KW-0614">Plasmid</keyword>